<evidence type="ECO:0000256" key="2">
    <source>
        <dbReference type="ARBA" id="ARBA00006156"/>
    </source>
</evidence>
<comment type="subcellular location">
    <subcellularLocation>
        <location evidence="1 9">Cell membrane</location>
        <topology evidence="1">Multi-pass membrane protein</topology>
    </subcellularLocation>
    <subcellularLocation>
        <location evidence="9">Bacterial flagellum basal body</location>
    </subcellularLocation>
</comment>
<dbReference type="GO" id="GO:0009425">
    <property type="term" value="C:bacterial-type flagellum basal body"/>
    <property type="evidence" value="ECO:0007669"/>
    <property type="project" value="UniProtKB-SubCell"/>
</dbReference>
<dbReference type="GO" id="GO:0009306">
    <property type="term" value="P:protein secretion"/>
    <property type="evidence" value="ECO:0007669"/>
    <property type="project" value="InterPro"/>
</dbReference>
<evidence type="ECO:0000256" key="4">
    <source>
        <dbReference type="ARBA" id="ARBA00022475"/>
    </source>
</evidence>
<dbReference type="PATRIC" id="fig|1048260.3.peg.251"/>
<dbReference type="InterPro" id="IPR006305">
    <property type="entry name" value="FliQ"/>
</dbReference>
<reference evidence="10 11" key="1">
    <citation type="journal article" date="2011" name="J. Microbiol.">
        <title>Complete genome of Leptospirillum ferriphilum ML-04 provides insight into its physiology and environmental adaptation.</title>
        <authorList>
            <person name="Mi S."/>
            <person name="Song J."/>
            <person name="Lin J."/>
            <person name="Che Y."/>
            <person name="Zheng H."/>
            <person name="Lin J."/>
        </authorList>
    </citation>
    <scope>NUCLEOTIDE SEQUENCE [LARGE SCALE GENOMIC DNA]</scope>
    <source>
        <strain evidence="10 11">ML-04</strain>
    </source>
</reference>
<comment type="function">
    <text evidence="9">Role in flagellar biosynthesis.</text>
</comment>
<evidence type="ECO:0000256" key="1">
    <source>
        <dbReference type="ARBA" id="ARBA00004651"/>
    </source>
</evidence>
<feature type="transmembrane region" description="Helical" evidence="9">
    <location>
        <begin position="74"/>
        <end position="93"/>
    </location>
</feature>
<keyword evidence="10" id="KW-0969">Cilium</keyword>
<dbReference type="EMBL" id="CP002919">
    <property type="protein sequence ID" value="AFS52485.1"/>
    <property type="molecule type" value="Genomic_DNA"/>
</dbReference>
<dbReference type="HOGENOM" id="CLU_164516_2_0_0"/>
<evidence type="ECO:0000256" key="7">
    <source>
        <dbReference type="ARBA" id="ARBA00023136"/>
    </source>
</evidence>
<dbReference type="InterPro" id="IPR002191">
    <property type="entry name" value="Bac_export_3"/>
</dbReference>
<dbReference type="GO" id="GO:0044780">
    <property type="term" value="P:bacterial-type flagellum assembly"/>
    <property type="evidence" value="ECO:0007669"/>
    <property type="project" value="InterPro"/>
</dbReference>
<name>J9Z7F9_LEPFM</name>
<evidence type="ECO:0000313" key="11">
    <source>
        <dbReference type="Proteomes" id="UP000006177"/>
    </source>
</evidence>
<evidence type="ECO:0000256" key="5">
    <source>
        <dbReference type="ARBA" id="ARBA00022692"/>
    </source>
</evidence>
<keyword evidence="7 9" id="KW-0472">Membrane</keyword>
<dbReference type="NCBIfam" id="TIGR01402">
    <property type="entry name" value="fliQ"/>
    <property type="match status" value="1"/>
</dbReference>
<organism evidence="10 11">
    <name type="scientific">Leptospirillum ferriphilum (strain ML-04)</name>
    <dbReference type="NCBI Taxonomy" id="1048260"/>
    <lineage>
        <taxon>Bacteria</taxon>
        <taxon>Pseudomonadati</taxon>
        <taxon>Nitrospirota</taxon>
        <taxon>Nitrospiria</taxon>
        <taxon>Nitrospirales</taxon>
        <taxon>Nitrospiraceae</taxon>
        <taxon>Leptospirillum</taxon>
    </lineage>
</organism>
<accession>J9Z7F9</accession>
<dbReference type="STRING" id="1048260.LFML04_0240"/>
<keyword evidence="5 9" id="KW-0812">Transmembrane</keyword>
<evidence type="ECO:0000256" key="6">
    <source>
        <dbReference type="ARBA" id="ARBA00022989"/>
    </source>
</evidence>
<evidence type="ECO:0000313" key="10">
    <source>
        <dbReference type="EMBL" id="AFS52485.1"/>
    </source>
</evidence>
<evidence type="ECO:0000256" key="9">
    <source>
        <dbReference type="RuleBase" id="RU364090"/>
    </source>
</evidence>
<dbReference type="AlphaFoldDB" id="J9Z7F9"/>
<dbReference type="PANTHER" id="PTHR34040:SF2">
    <property type="entry name" value="FLAGELLAR BIOSYNTHETIC PROTEIN FLIQ"/>
    <property type="match status" value="1"/>
</dbReference>
<protein>
    <recommendedName>
        <fullName evidence="3 9">Flagellar biosynthetic protein FliQ</fullName>
    </recommendedName>
</protein>
<gene>
    <name evidence="9" type="primary">fliQ</name>
    <name evidence="10" type="ordered locus">LFML04_0240</name>
</gene>
<comment type="similarity">
    <text evidence="2 9">Belongs to the FliQ/MopD/SpaQ family.</text>
</comment>
<dbReference type="GO" id="GO:0005886">
    <property type="term" value="C:plasma membrane"/>
    <property type="evidence" value="ECO:0007669"/>
    <property type="project" value="UniProtKB-SubCell"/>
</dbReference>
<sequence length="112" mass="12396">MSLAVFWREGDSREEHIGKEHRFMNVQTAIDLTHNALVMALILTLPVLVVSLVIGVLVSLFQAVTQINETTLSFLPKVAGVVGVLLVLMPWMVRQLIDYTAALFRGLPGVVR</sequence>
<feature type="transmembrane region" description="Helical" evidence="9">
    <location>
        <begin position="36"/>
        <end position="62"/>
    </location>
</feature>
<dbReference type="PRINTS" id="PR00952">
    <property type="entry name" value="TYPE3IMQPROT"/>
</dbReference>
<dbReference type="PANTHER" id="PTHR34040">
    <property type="entry name" value="FLAGELLAR BIOSYNTHETIC PROTEIN FLIQ"/>
    <property type="match status" value="1"/>
</dbReference>
<keyword evidence="10" id="KW-0966">Cell projection</keyword>
<evidence type="ECO:0000256" key="3">
    <source>
        <dbReference type="ARBA" id="ARBA00021718"/>
    </source>
</evidence>
<dbReference type="Proteomes" id="UP000006177">
    <property type="component" value="Chromosome"/>
</dbReference>
<keyword evidence="4 9" id="KW-1003">Cell membrane</keyword>
<keyword evidence="6 9" id="KW-1133">Transmembrane helix</keyword>
<dbReference type="KEGG" id="lfi:LFML04_0240"/>
<dbReference type="Pfam" id="PF01313">
    <property type="entry name" value="Bac_export_3"/>
    <property type="match status" value="1"/>
</dbReference>
<evidence type="ECO:0000256" key="8">
    <source>
        <dbReference type="ARBA" id="ARBA00023143"/>
    </source>
</evidence>
<proteinExistence type="inferred from homology"/>
<keyword evidence="8 9" id="KW-0975">Bacterial flagellum</keyword>
<keyword evidence="10" id="KW-0282">Flagellum</keyword>